<keyword evidence="8" id="KW-1185">Reference proteome</keyword>
<dbReference type="AlphaFoldDB" id="A0A183BBJ8"/>
<sequence length="172" mass="19434">MRGSFSIKLNDAKLFVVGMCIVLVAEIFLDASWKRYPCLLKYRLPMITTGNSYFGSETEHKDPGYNRTSWNSMRITLRAIYDARGDNMYFLKAGQNDYIIMENLRYMLLSENPDEPFIVGHVHNPSDQIANISGSAGYVISRQALRLIVTKGLDEQPACAAQDAIEDVQISK</sequence>
<evidence type="ECO:0000256" key="3">
    <source>
        <dbReference type="ARBA" id="ARBA00022692"/>
    </source>
</evidence>
<keyword evidence="6" id="KW-0472">Membrane</keyword>
<evidence type="ECO:0000256" key="1">
    <source>
        <dbReference type="ARBA" id="ARBA00004606"/>
    </source>
</evidence>
<dbReference type="PANTHER" id="PTHR23033:SF14">
    <property type="entry name" value="GLYCOPROTEIN-N-ACETYLGALACTOSAMINE 3-BETA-GALACTOSYLTRANSFERASE 1-RELATED"/>
    <property type="match status" value="1"/>
</dbReference>
<dbReference type="Gene3D" id="3.90.550.50">
    <property type="match status" value="1"/>
</dbReference>
<dbReference type="GO" id="GO:0016020">
    <property type="term" value="C:membrane"/>
    <property type="evidence" value="ECO:0007669"/>
    <property type="project" value="UniProtKB-SubCell"/>
</dbReference>
<organism evidence="9">
    <name type="scientific">Echinostoma caproni</name>
    <dbReference type="NCBI Taxonomy" id="27848"/>
    <lineage>
        <taxon>Eukaryota</taxon>
        <taxon>Metazoa</taxon>
        <taxon>Spiralia</taxon>
        <taxon>Lophotrochozoa</taxon>
        <taxon>Platyhelminthes</taxon>
        <taxon>Trematoda</taxon>
        <taxon>Digenea</taxon>
        <taxon>Plagiorchiida</taxon>
        <taxon>Echinostomata</taxon>
        <taxon>Echinostomatoidea</taxon>
        <taxon>Echinostomatidae</taxon>
        <taxon>Echinostoma</taxon>
    </lineage>
</organism>
<reference evidence="9" key="1">
    <citation type="submission" date="2016-06" db="UniProtKB">
        <authorList>
            <consortium name="WormBaseParasite"/>
        </authorList>
    </citation>
    <scope>IDENTIFICATION</scope>
</reference>
<protein>
    <submittedName>
        <fullName evidence="9">N-acetylgalactosaminide beta-1,3-galactosyltransferase</fullName>
    </submittedName>
</protein>
<dbReference type="EMBL" id="UZAN01064982">
    <property type="protein sequence ID" value="VDP93855.1"/>
    <property type="molecule type" value="Genomic_DNA"/>
</dbReference>
<dbReference type="WBParaSite" id="ECPE_0001662601-mRNA-1">
    <property type="protein sequence ID" value="ECPE_0001662601-mRNA-1"/>
    <property type="gene ID" value="ECPE_0001662601"/>
</dbReference>
<comment type="similarity">
    <text evidence="2">Belongs to the glycosyltransferase 31 family. Beta3-Gal-T subfamily.</text>
</comment>
<reference evidence="7 8" key="2">
    <citation type="submission" date="2018-11" db="EMBL/GenBank/DDBJ databases">
        <authorList>
            <consortium name="Pathogen Informatics"/>
        </authorList>
    </citation>
    <scope>NUCLEOTIDE SEQUENCE [LARGE SCALE GENOMIC DNA]</scope>
    <source>
        <strain evidence="7 8">Egypt</strain>
    </source>
</reference>
<keyword evidence="5" id="KW-1133">Transmembrane helix</keyword>
<evidence type="ECO:0000313" key="7">
    <source>
        <dbReference type="EMBL" id="VDP93855.1"/>
    </source>
</evidence>
<dbReference type="OrthoDB" id="414175at2759"/>
<dbReference type="PANTHER" id="PTHR23033">
    <property type="entry name" value="BETA1,3-GALACTOSYLTRANSFERASE"/>
    <property type="match status" value="1"/>
</dbReference>
<gene>
    <name evidence="7" type="ORF">ECPE_LOCUS16583</name>
</gene>
<keyword evidence="3" id="KW-0812">Transmembrane</keyword>
<evidence type="ECO:0000313" key="8">
    <source>
        <dbReference type="Proteomes" id="UP000272942"/>
    </source>
</evidence>
<name>A0A183BBJ8_9TREM</name>
<evidence type="ECO:0000256" key="5">
    <source>
        <dbReference type="ARBA" id="ARBA00022989"/>
    </source>
</evidence>
<dbReference type="GO" id="GO:0016263">
    <property type="term" value="F:glycoprotein-N-acetylgalactosamine 3-beta-galactosyltransferase activity"/>
    <property type="evidence" value="ECO:0007669"/>
    <property type="project" value="TreeGrafter"/>
</dbReference>
<evidence type="ECO:0000313" key="9">
    <source>
        <dbReference type="WBParaSite" id="ECPE_0001662601-mRNA-1"/>
    </source>
</evidence>
<dbReference type="InterPro" id="IPR026050">
    <property type="entry name" value="C1GALT1/C1GALT1_chp1"/>
</dbReference>
<comment type="subcellular location">
    <subcellularLocation>
        <location evidence="1">Membrane</location>
        <topology evidence="1">Single-pass type II membrane protein</topology>
    </subcellularLocation>
</comment>
<proteinExistence type="inferred from homology"/>
<evidence type="ECO:0000256" key="2">
    <source>
        <dbReference type="ARBA" id="ARBA00006462"/>
    </source>
</evidence>
<dbReference type="Proteomes" id="UP000272942">
    <property type="component" value="Unassembled WGS sequence"/>
</dbReference>
<evidence type="ECO:0000256" key="4">
    <source>
        <dbReference type="ARBA" id="ARBA00022968"/>
    </source>
</evidence>
<keyword evidence="4" id="KW-0735">Signal-anchor</keyword>
<accession>A0A183BBJ8</accession>
<evidence type="ECO:0000256" key="6">
    <source>
        <dbReference type="ARBA" id="ARBA00023136"/>
    </source>
</evidence>